<dbReference type="Proteomes" id="UP001336250">
    <property type="component" value="Unassembled WGS sequence"/>
</dbReference>
<organism evidence="1 2">
    <name type="scientific">Aquincola agrisoli</name>
    <dbReference type="NCBI Taxonomy" id="3119538"/>
    <lineage>
        <taxon>Bacteria</taxon>
        <taxon>Pseudomonadati</taxon>
        <taxon>Pseudomonadota</taxon>
        <taxon>Betaproteobacteria</taxon>
        <taxon>Burkholderiales</taxon>
        <taxon>Sphaerotilaceae</taxon>
        <taxon>Aquincola</taxon>
    </lineage>
</organism>
<dbReference type="EMBL" id="JAZIBG010000053">
    <property type="protein sequence ID" value="MEF7617015.1"/>
    <property type="molecule type" value="Genomic_DNA"/>
</dbReference>
<sequence>MPNPTLQSRQVDSRWMHAVGSAGRPVAAGGPLVTEEVALAAAYLASPTAARRGGI</sequence>
<proteinExistence type="predicted"/>
<evidence type="ECO:0000313" key="1">
    <source>
        <dbReference type="EMBL" id="MEF7617015.1"/>
    </source>
</evidence>
<evidence type="ECO:0000313" key="2">
    <source>
        <dbReference type="Proteomes" id="UP001336250"/>
    </source>
</evidence>
<accession>A0AAW9QPU5</accession>
<reference evidence="1 2" key="1">
    <citation type="submission" date="2024-02" db="EMBL/GenBank/DDBJ databases">
        <title>Genome sequence of Aquincola sp. MAHUQ-54.</title>
        <authorList>
            <person name="Huq M.A."/>
        </authorList>
    </citation>
    <scope>NUCLEOTIDE SEQUENCE [LARGE SCALE GENOMIC DNA]</scope>
    <source>
        <strain evidence="1 2">MAHUQ-54</strain>
    </source>
</reference>
<comment type="caution">
    <text evidence="1">The sequence shown here is derived from an EMBL/GenBank/DDBJ whole genome shotgun (WGS) entry which is preliminary data.</text>
</comment>
<name>A0AAW9QPU5_9BURK</name>
<dbReference type="AlphaFoldDB" id="A0AAW9QPU5"/>
<keyword evidence="2" id="KW-1185">Reference proteome</keyword>
<gene>
    <name evidence="1" type="ORF">V4F39_24090</name>
</gene>
<protein>
    <submittedName>
        <fullName evidence="1">Uncharacterized protein</fullName>
    </submittedName>
</protein>